<dbReference type="GO" id="GO:0036064">
    <property type="term" value="C:ciliary basal body"/>
    <property type="evidence" value="ECO:0007669"/>
    <property type="project" value="TreeGrafter"/>
</dbReference>
<feature type="repeat" description="WD" evidence="1">
    <location>
        <begin position="170"/>
        <end position="212"/>
    </location>
</feature>
<accession>A0A6P7TBP9</accession>
<dbReference type="GO" id="GO:0005814">
    <property type="term" value="C:centriole"/>
    <property type="evidence" value="ECO:0007669"/>
    <property type="project" value="TreeGrafter"/>
</dbReference>
<keyword evidence="3" id="KW-1185">Reference proteome</keyword>
<dbReference type="KEGG" id="osn:115221458"/>
<dbReference type="PROSITE" id="PS50082">
    <property type="entry name" value="WD_REPEATS_2"/>
    <property type="match status" value="2"/>
</dbReference>
<evidence type="ECO:0000256" key="1">
    <source>
        <dbReference type="PROSITE-ProRule" id="PRU00221"/>
    </source>
</evidence>
<dbReference type="InterPro" id="IPR015943">
    <property type="entry name" value="WD40/YVTN_repeat-like_dom_sf"/>
</dbReference>
<evidence type="ECO:0000313" key="3">
    <source>
        <dbReference type="Proteomes" id="UP000515154"/>
    </source>
</evidence>
<feature type="repeat" description="WD" evidence="1">
    <location>
        <begin position="127"/>
        <end position="157"/>
    </location>
</feature>
<dbReference type="PANTHER" id="PTHR44414:SF1">
    <property type="entry name" value="PROTEIN NEDD1"/>
    <property type="match status" value="1"/>
</dbReference>
<protein>
    <submittedName>
        <fullName evidence="4">Protein NEDD1</fullName>
    </submittedName>
</protein>
<evidence type="ECO:0000313" key="4">
    <source>
        <dbReference type="RefSeq" id="XP_029647502.1"/>
    </source>
</evidence>
<dbReference type="Pfam" id="PF00400">
    <property type="entry name" value="WD40"/>
    <property type="match status" value="2"/>
</dbReference>
<organism evidence="3 4">
    <name type="scientific">Octopus sinensis</name>
    <name type="common">East Asian common octopus</name>
    <dbReference type="NCBI Taxonomy" id="2607531"/>
    <lineage>
        <taxon>Eukaryota</taxon>
        <taxon>Metazoa</taxon>
        <taxon>Spiralia</taxon>
        <taxon>Lophotrochozoa</taxon>
        <taxon>Mollusca</taxon>
        <taxon>Cephalopoda</taxon>
        <taxon>Coleoidea</taxon>
        <taxon>Octopodiformes</taxon>
        <taxon>Octopoda</taxon>
        <taxon>Incirrata</taxon>
        <taxon>Octopodidae</taxon>
        <taxon>Octopus</taxon>
    </lineage>
</organism>
<dbReference type="InterPro" id="IPR052818">
    <property type="entry name" value="NEDD1_Spindle_Assembly"/>
</dbReference>
<dbReference type="SUPFAM" id="SSF50978">
    <property type="entry name" value="WD40 repeat-like"/>
    <property type="match status" value="1"/>
</dbReference>
<dbReference type="InterPro" id="IPR001680">
    <property type="entry name" value="WD40_rpt"/>
</dbReference>
<dbReference type="Proteomes" id="UP000515154">
    <property type="component" value="Linkage group LG18"/>
</dbReference>
<dbReference type="GO" id="GO:0000922">
    <property type="term" value="C:spindle pole"/>
    <property type="evidence" value="ECO:0007669"/>
    <property type="project" value="TreeGrafter"/>
</dbReference>
<dbReference type="SMART" id="SM00320">
    <property type="entry name" value="WD40"/>
    <property type="match status" value="6"/>
</dbReference>
<proteinExistence type="predicted"/>
<feature type="region of interest" description="Disordered" evidence="2">
    <location>
        <begin position="409"/>
        <end position="436"/>
    </location>
</feature>
<dbReference type="RefSeq" id="XP_029647502.1">
    <property type="nucleotide sequence ID" value="XM_029791642.2"/>
</dbReference>
<gene>
    <name evidence="4" type="primary">LOC115221458</name>
</gene>
<evidence type="ECO:0000256" key="2">
    <source>
        <dbReference type="SAM" id="MobiDB-lite"/>
    </source>
</evidence>
<reference evidence="4" key="1">
    <citation type="submission" date="2025-08" db="UniProtKB">
        <authorList>
            <consortium name="RefSeq"/>
        </authorList>
    </citation>
    <scope>IDENTIFICATION</scope>
</reference>
<dbReference type="PANTHER" id="PTHR44414">
    <property type="entry name" value="PROTEIN NEDD1"/>
    <property type="match status" value="1"/>
</dbReference>
<dbReference type="GO" id="GO:0007020">
    <property type="term" value="P:microtubule nucleation"/>
    <property type="evidence" value="ECO:0007669"/>
    <property type="project" value="TreeGrafter"/>
</dbReference>
<dbReference type="GO" id="GO:0005737">
    <property type="term" value="C:cytoplasm"/>
    <property type="evidence" value="ECO:0007669"/>
    <property type="project" value="TreeGrafter"/>
</dbReference>
<keyword evidence="1" id="KW-0853">WD repeat</keyword>
<sequence>MMLASSAESVLLWDIPQMKEKTEPSSSRLSVQLTKQWNNSAENTGTITDITWNTPNTTILGVFQNYGPIFFGSIGELTNTEQTLKNTSMVGQKCIALGAKDRIIAAAGQDNLLHVYHLTGSSQTTTLSGHSSSVTTIQFNDNGSHIASGSDNGEIILNNMLYRDTSTPLLAPRVQAINDLCYSPHKASVLGSVSADGAVNIWDAGRAKLLHSANQIHSASATGLSFFQDKQILASVGLDGELALFDTSTFNTIYMMSLKSALTCVDVCGDLICVGSKQGSLYVFDRRSMKSALVCKESAHKSAITCVKFRKNQGRFSSGSFNLSAHMPTTTSPEKAEVTHPVCVTPDLSHPSSTVNDQRNTDALGLFSPASANASFVPSDVSCNQSNTSEYSFLWPSFAETSLQLSNLPADSPFSPSKDSGRTSNPSAQVPSPFDLNSMVHRKSDAATPGSSNTQAALLSTQSPQPVMDMDVQHITPVTSRDSSSMNRRKWDVRDILSPTTFNRQGVASSISEMSPPMMATSKVSTPVTFGTFMPKAAPSATTQIHSIPLTAATAAASIAPTRIITPTAATAAASAPNMPSSNSVSFKLLHGVVYDAMEVFTDNVHNDFLRMQMNVLRMMQQQKVEISNGLQQHMAFVRDLIAENQQLKLENRQLRKNY</sequence>
<dbReference type="AlphaFoldDB" id="A0A6P7TBP9"/>
<dbReference type="GO" id="GO:0043015">
    <property type="term" value="F:gamma-tubulin binding"/>
    <property type="evidence" value="ECO:0007669"/>
    <property type="project" value="TreeGrafter"/>
</dbReference>
<dbReference type="PROSITE" id="PS50294">
    <property type="entry name" value="WD_REPEATS_REGION"/>
    <property type="match status" value="1"/>
</dbReference>
<feature type="compositionally biased region" description="Polar residues" evidence="2">
    <location>
        <begin position="409"/>
        <end position="430"/>
    </location>
</feature>
<name>A0A6P7TBP9_9MOLL</name>
<dbReference type="GO" id="GO:0005813">
    <property type="term" value="C:centrosome"/>
    <property type="evidence" value="ECO:0007669"/>
    <property type="project" value="TreeGrafter"/>
</dbReference>
<dbReference type="Gene3D" id="2.130.10.10">
    <property type="entry name" value="YVTN repeat-like/Quinoprotein amine dehydrogenase"/>
    <property type="match status" value="2"/>
</dbReference>
<dbReference type="GO" id="GO:0000278">
    <property type="term" value="P:mitotic cell cycle"/>
    <property type="evidence" value="ECO:0007669"/>
    <property type="project" value="TreeGrafter"/>
</dbReference>
<dbReference type="InterPro" id="IPR036322">
    <property type="entry name" value="WD40_repeat_dom_sf"/>
</dbReference>